<evidence type="ECO:0000259" key="13">
    <source>
        <dbReference type="PROSITE" id="PS50885"/>
    </source>
</evidence>
<evidence type="ECO:0000256" key="6">
    <source>
        <dbReference type="ARBA" id="ARBA00022679"/>
    </source>
</evidence>
<keyword evidence="4" id="KW-1003">Cell membrane</keyword>
<evidence type="ECO:0000256" key="5">
    <source>
        <dbReference type="ARBA" id="ARBA00022553"/>
    </source>
</evidence>
<dbReference type="InterPro" id="IPR003660">
    <property type="entry name" value="HAMP_dom"/>
</dbReference>
<dbReference type="PROSITE" id="PS50885">
    <property type="entry name" value="HAMP"/>
    <property type="match status" value="1"/>
</dbReference>
<evidence type="ECO:0000256" key="11">
    <source>
        <dbReference type="SAM" id="Phobius"/>
    </source>
</evidence>
<dbReference type="InterPro" id="IPR003594">
    <property type="entry name" value="HATPase_dom"/>
</dbReference>
<evidence type="ECO:0000256" key="4">
    <source>
        <dbReference type="ARBA" id="ARBA00022475"/>
    </source>
</evidence>
<dbReference type="SUPFAM" id="SSF47384">
    <property type="entry name" value="Homodimeric domain of signal transducing histidine kinase"/>
    <property type="match status" value="1"/>
</dbReference>
<dbReference type="SUPFAM" id="SSF158472">
    <property type="entry name" value="HAMP domain-like"/>
    <property type="match status" value="1"/>
</dbReference>
<evidence type="ECO:0000256" key="10">
    <source>
        <dbReference type="SAM" id="MobiDB-lite"/>
    </source>
</evidence>
<dbReference type="PANTHER" id="PTHR44936:SF10">
    <property type="entry name" value="SENSOR PROTEIN RSTB"/>
    <property type="match status" value="1"/>
</dbReference>
<reference evidence="14" key="1">
    <citation type="submission" date="2021-01" db="EMBL/GenBank/DDBJ databases">
        <title>Modified the classification status of verrucomicrobia.</title>
        <authorList>
            <person name="Feng X."/>
        </authorList>
    </citation>
    <scope>NUCLEOTIDE SEQUENCE</scope>
    <source>
        <strain evidence="14">JCM 18052</strain>
    </source>
</reference>
<keyword evidence="5" id="KW-0597">Phosphoprotein</keyword>
<evidence type="ECO:0000256" key="8">
    <source>
        <dbReference type="ARBA" id="ARBA00022777"/>
    </source>
</evidence>
<evidence type="ECO:0000256" key="9">
    <source>
        <dbReference type="ARBA" id="ARBA00022840"/>
    </source>
</evidence>
<evidence type="ECO:0000256" key="2">
    <source>
        <dbReference type="ARBA" id="ARBA00004651"/>
    </source>
</evidence>
<dbReference type="EMBL" id="JAENIK010000004">
    <property type="protein sequence ID" value="MBK1814313.1"/>
    <property type="molecule type" value="Genomic_DNA"/>
</dbReference>
<dbReference type="CDD" id="cd06225">
    <property type="entry name" value="HAMP"/>
    <property type="match status" value="1"/>
</dbReference>
<dbReference type="SUPFAM" id="SSF55874">
    <property type="entry name" value="ATPase domain of HSP90 chaperone/DNA topoisomerase II/histidine kinase"/>
    <property type="match status" value="1"/>
</dbReference>
<keyword evidence="11" id="KW-0472">Membrane</keyword>
<accession>A0A934V8N7</accession>
<feature type="domain" description="Histidine kinase" evidence="12">
    <location>
        <begin position="288"/>
        <end position="495"/>
    </location>
</feature>
<keyword evidence="15" id="KW-1185">Reference proteome</keyword>
<dbReference type="AlphaFoldDB" id="A0A934V8N7"/>
<feature type="transmembrane region" description="Helical" evidence="11">
    <location>
        <begin position="12"/>
        <end position="34"/>
    </location>
</feature>
<keyword evidence="6" id="KW-0808">Transferase</keyword>
<keyword evidence="11" id="KW-0812">Transmembrane</keyword>
<dbReference type="Pfam" id="PF00512">
    <property type="entry name" value="HisKA"/>
    <property type="match status" value="1"/>
</dbReference>
<dbReference type="RefSeq" id="WP_200349283.1">
    <property type="nucleotide sequence ID" value="NZ_BAABHZ010000010.1"/>
</dbReference>
<name>A0A934V8N7_9BACT</name>
<comment type="catalytic activity">
    <reaction evidence="1">
        <text>ATP + protein L-histidine = ADP + protein N-phospho-L-histidine.</text>
        <dbReference type="EC" id="2.7.13.3"/>
    </reaction>
</comment>
<protein>
    <recommendedName>
        <fullName evidence="3">histidine kinase</fullName>
        <ecNumber evidence="3">2.7.13.3</ecNumber>
    </recommendedName>
</protein>
<evidence type="ECO:0000256" key="7">
    <source>
        <dbReference type="ARBA" id="ARBA00022741"/>
    </source>
</evidence>
<feature type="domain" description="HAMP" evidence="13">
    <location>
        <begin position="228"/>
        <end position="280"/>
    </location>
</feature>
<dbReference type="PANTHER" id="PTHR44936">
    <property type="entry name" value="SENSOR PROTEIN CREC"/>
    <property type="match status" value="1"/>
</dbReference>
<dbReference type="Gene3D" id="1.10.8.500">
    <property type="entry name" value="HAMP domain in histidine kinase"/>
    <property type="match status" value="1"/>
</dbReference>
<dbReference type="SMART" id="SM00388">
    <property type="entry name" value="HisKA"/>
    <property type="match status" value="1"/>
</dbReference>
<keyword evidence="8 14" id="KW-0418">Kinase</keyword>
<dbReference type="SMART" id="SM00304">
    <property type="entry name" value="HAMP"/>
    <property type="match status" value="1"/>
</dbReference>
<dbReference type="GO" id="GO:0005886">
    <property type="term" value="C:plasma membrane"/>
    <property type="evidence" value="ECO:0007669"/>
    <property type="project" value="UniProtKB-SubCell"/>
</dbReference>
<dbReference type="Gene3D" id="1.10.287.130">
    <property type="match status" value="1"/>
</dbReference>
<dbReference type="PROSITE" id="PS50109">
    <property type="entry name" value="HIS_KIN"/>
    <property type="match status" value="1"/>
</dbReference>
<keyword evidence="11" id="KW-1133">Transmembrane helix</keyword>
<dbReference type="Pfam" id="PF02518">
    <property type="entry name" value="HATPase_c"/>
    <property type="match status" value="1"/>
</dbReference>
<comment type="subcellular location">
    <subcellularLocation>
        <location evidence="2">Cell membrane</location>
        <topology evidence="2">Multi-pass membrane protein</topology>
    </subcellularLocation>
</comment>
<dbReference type="InterPro" id="IPR050980">
    <property type="entry name" value="2C_sensor_his_kinase"/>
</dbReference>
<dbReference type="InterPro" id="IPR003661">
    <property type="entry name" value="HisK_dim/P_dom"/>
</dbReference>
<evidence type="ECO:0000256" key="1">
    <source>
        <dbReference type="ARBA" id="ARBA00000085"/>
    </source>
</evidence>
<dbReference type="InterPro" id="IPR005467">
    <property type="entry name" value="His_kinase_dom"/>
</dbReference>
<evidence type="ECO:0000313" key="15">
    <source>
        <dbReference type="Proteomes" id="UP000600139"/>
    </source>
</evidence>
<organism evidence="14 15">
    <name type="scientific">Luteolibacter yonseiensis</name>
    <dbReference type="NCBI Taxonomy" id="1144680"/>
    <lineage>
        <taxon>Bacteria</taxon>
        <taxon>Pseudomonadati</taxon>
        <taxon>Verrucomicrobiota</taxon>
        <taxon>Verrucomicrobiia</taxon>
        <taxon>Verrucomicrobiales</taxon>
        <taxon>Verrucomicrobiaceae</taxon>
        <taxon>Luteolibacter</taxon>
    </lineage>
</organism>
<gene>
    <name evidence="14" type="ORF">JIN84_01730</name>
</gene>
<dbReference type="InterPro" id="IPR036890">
    <property type="entry name" value="HATPase_C_sf"/>
</dbReference>
<dbReference type="EC" id="2.7.13.3" evidence="3"/>
<dbReference type="PRINTS" id="PR00344">
    <property type="entry name" value="BCTRLSENSOR"/>
</dbReference>
<dbReference type="GO" id="GO:0005524">
    <property type="term" value="F:ATP binding"/>
    <property type="evidence" value="ECO:0007669"/>
    <property type="project" value="UniProtKB-KW"/>
</dbReference>
<sequence>MKTRFHVSLMTKVLVWLLLHLGILALAFVGFVGWQLGMGLDSLLSGAAGERLRDFGDEAREGVHGLPRDEWRGVIDSLASEKKVVARLLDDWTPSEIPRNVMEKIRTMPPPRGEGHRRPPPPHGRRPPPDHDFPDDFGPPPREDEEMMPREDPPTSFPVSRPIFLARGEKGNGYWAGVQVALRGGPQLLLVRSERLDGEGMFFEFRPWLWGGLAVLALSLAFWAPFVWGITRYIGKLTLAADRIAAGQFQITLPRRGGDELGKLGQAIEVMAGRLDHLISGQKRFLGDAAHELCAPLARLRTGLGILEMKLADVDQRHLSSIEADAQELATLVEEVLAFSRAGNRTPQQKVVSLEPLVREVAAREGGVNPLQISVSPELQVVADPTLLTRAVGNLVRNARIHAGEQARITIEAVERGEFVEVSITDDGPGVSPEELSRLFEPFYRPDVSRSRDTGGSGLGLAIVRTAIQACGGDCAASLPSAGGFRVTFRLRQPTRNA</sequence>
<evidence type="ECO:0000313" key="14">
    <source>
        <dbReference type="EMBL" id="MBK1814313.1"/>
    </source>
</evidence>
<evidence type="ECO:0000259" key="12">
    <source>
        <dbReference type="PROSITE" id="PS50109"/>
    </source>
</evidence>
<dbReference type="Proteomes" id="UP000600139">
    <property type="component" value="Unassembled WGS sequence"/>
</dbReference>
<dbReference type="CDD" id="cd00082">
    <property type="entry name" value="HisKA"/>
    <property type="match status" value="1"/>
</dbReference>
<keyword evidence="9" id="KW-0067">ATP-binding</keyword>
<comment type="caution">
    <text evidence="14">The sequence shown here is derived from an EMBL/GenBank/DDBJ whole genome shotgun (WGS) entry which is preliminary data.</text>
</comment>
<proteinExistence type="predicted"/>
<dbReference type="InterPro" id="IPR036097">
    <property type="entry name" value="HisK_dim/P_sf"/>
</dbReference>
<evidence type="ECO:0000256" key="3">
    <source>
        <dbReference type="ARBA" id="ARBA00012438"/>
    </source>
</evidence>
<feature type="region of interest" description="Disordered" evidence="10">
    <location>
        <begin position="99"/>
        <end position="157"/>
    </location>
</feature>
<feature type="transmembrane region" description="Helical" evidence="11">
    <location>
        <begin position="208"/>
        <end position="228"/>
    </location>
</feature>
<dbReference type="InterPro" id="IPR004358">
    <property type="entry name" value="Sig_transdc_His_kin-like_C"/>
</dbReference>
<dbReference type="Gene3D" id="3.30.565.10">
    <property type="entry name" value="Histidine kinase-like ATPase, C-terminal domain"/>
    <property type="match status" value="1"/>
</dbReference>
<dbReference type="GO" id="GO:0000155">
    <property type="term" value="F:phosphorelay sensor kinase activity"/>
    <property type="evidence" value="ECO:0007669"/>
    <property type="project" value="InterPro"/>
</dbReference>
<dbReference type="SMART" id="SM00387">
    <property type="entry name" value="HATPase_c"/>
    <property type="match status" value="1"/>
</dbReference>
<keyword evidence="7" id="KW-0547">Nucleotide-binding</keyword>
<dbReference type="Pfam" id="PF00672">
    <property type="entry name" value="HAMP"/>
    <property type="match status" value="1"/>
</dbReference>